<reference evidence="2" key="1">
    <citation type="submission" date="2024-06" db="EMBL/GenBank/DDBJ databases">
        <authorList>
            <person name="Liu X."/>
            <person name="Lenzi L."/>
            <person name="Haldenby T S."/>
            <person name="Uol C."/>
        </authorList>
    </citation>
    <scope>NUCLEOTIDE SEQUENCE</scope>
</reference>
<proteinExistence type="predicted"/>
<dbReference type="EMBL" id="CAXLJL010000523">
    <property type="protein sequence ID" value="CAL5138772.1"/>
    <property type="molecule type" value="Genomic_DNA"/>
</dbReference>
<dbReference type="AlphaFoldDB" id="A0AAV2TTP8"/>
<protein>
    <submittedName>
        <fullName evidence="2">Uncharacterized protein</fullName>
    </submittedName>
</protein>
<keyword evidence="1" id="KW-0812">Transmembrane</keyword>
<organism evidence="2 3">
    <name type="scientific">Calicophoron daubneyi</name>
    <name type="common">Rumen fluke</name>
    <name type="synonym">Paramphistomum daubneyi</name>
    <dbReference type="NCBI Taxonomy" id="300641"/>
    <lineage>
        <taxon>Eukaryota</taxon>
        <taxon>Metazoa</taxon>
        <taxon>Spiralia</taxon>
        <taxon>Lophotrochozoa</taxon>
        <taxon>Platyhelminthes</taxon>
        <taxon>Trematoda</taxon>
        <taxon>Digenea</taxon>
        <taxon>Plagiorchiida</taxon>
        <taxon>Pronocephalata</taxon>
        <taxon>Paramphistomoidea</taxon>
        <taxon>Paramphistomidae</taxon>
        <taxon>Calicophoron</taxon>
    </lineage>
</organism>
<evidence type="ECO:0000313" key="3">
    <source>
        <dbReference type="Proteomes" id="UP001497525"/>
    </source>
</evidence>
<name>A0AAV2TTP8_CALDB</name>
<feature type="transmembrane region" description="Helical" evidence="1">
    <location>
        <begin position="119"/>
        <end position="141"/>
    </location>
</feature>
<accession>A0AAV2TTP8</accession>
<dbReference type="Proteomes" id="UP001497525">
    <property type="component" value="Unassembled WGS sequence"/>
</dbReference>
<sequence length="195" mass="21807">MSVLITDYRKPVISQSSPQLRLPASVWRTAQIGPAVYPKHYSEMIATRLRAAQVGAEAAAMAAARRKPSVEVETHENPIVNRSFSNTQLCVCVCPVHGALLRSKPAGQHAPSLSSHRHFHLVVVFVVSFLLSPLPLCVLMYSNLCVPVVFILVNLTQHSQTMNMFKFSITWYLAEFYQINPIGCFCCPVVQWRLI</sequence>
<evidence type="ECO:0000313" key="2">
    <source>
        <dbReference type="EMBL" id="CAL5138772.1"/>
    </source>
</evidence>
<gene>
    <name evidence="2" type="ORF">CDAUBV1_LOCUS13581</name>
</gene>
<comment type="caution">
    <text evidence="2">The sequence shown here is derived from an EMBL/GenBank/DDBJ whole genome shotgun (WGS) entry which is preliminary data.</text>
</comment>
<keyword evidence="1" id="KW-0472">Membrane</keyword>
<evidence type="ECO:0000256" key="1">
    <source>
        <dbReference type="SAM" id="Phobius"/>
    </source>
</evidence>
<keyword evidence="1" id="KW-1133">Transmembrane helix</keyword>